<proteinExistence type="inferred from homology"/>
<sequence length="515" mass="53840">MAPSSSESLTSMSATTLAAGVHSGSVRAIDAWQASREAAVSAGEPAEEHRGGSARSDDVGRRRAGKRSEPVDSGNGLAVGAAPVARRNARPVRGAKQLRREKRERRKRNRRSTDVRAFTGLLDSEASAAAEFVDALPDDARATLPLAGVPVAIKNNVTLDSPVIKRLLAAGAVPVAMTTTPEFCVWGATDSAAYGVTRNPWNRELTPGGSSGGSAAAVAAGFVPIAHGNDGMGSLRIPAACCGLVTLKPGPDVVPTELGAGNWGGMAEDGILATTVDDLAAATAVIAARPELAVRSQPHGLRIALALNPPISLGGKSLVKTDKKILAATRAVAKALEACGHTVVDARLPYPKSPWPLLARWTGGLDADAAAANFPISRMERRNRYHALLGRVLRGMDTFAAQHKAQEAVSEFMGSGGDAFDLILTPTLASAPIAAEAWHDRSWARSLWANLRYAPYSALFNHIAWPAMNIPAGQARISGVPIGVQLAGKPGSESLLLDVAARLEREQPWTRTAVD</sequence>
<dbReference type="InterPro" id="IPR023631">
    <property type="entry name" value="Amidase_dom"/>
</dbReference>
<dbReference type="Gene3D" id="3.90.1300.10">
    <property type="entry name" value="Amidase signature (AS) domain"/>
    <property type="match status" value="1"/>
</dbReference>
<feature type="compositionally biased region" description="Basic residues" evidence="4">
    <location>
        <begin position="96"/>
        <end position="110"/>
    </location>
</feature>
<dbReference type="OrthoDB" id="5175573at2"/>
<dbReference type="PANTHER" id="PTHR11895:SF7">
    <property type="entry name" value="GLUTAMYL-TRNA(GLN) AMIDOTRANSFERASE SUBUNIT A, MITOCHONDRIAL"/>
    <property type="match status" value="1"/>
</dbReference>
<feature type="compositionally biased region" description="Low complexity" evidence="4">
    <location>
        <begin position="78"/>
        <end position="95"/>
    </location>
</feature>
<evidence type="ECO:0000313" key="7">
    <source>
        <dbReference type="Proteomes" id="UP000186104"/>
    </source>
</evidence>
<dbReference type="PANTHER" id="PTHR11895">
    <property type="entry name" value="TRANSAMIDASE"/>
    <property type="match status" value="1"/>
</dbReference>
<dbReference type="AlphaFoldDB" id="A0A173LIY2"/>
<gene>
    <name evidence="6" type="ORF">BJL86_0609</name>
</gene>
<evidence type="ECO:0000256" key="4">
    <source>
        <dbReference type="SAM" id="MobiDB-lite"/>
    </source>
</evidence>
<dbReference type="InterPro" id="IPR000120">
    <property type="entry name" value="Amidase"/>
</dbReference>
<dbReference type="InterPro" id="IPR036928">
    <property type="entry name" value="AS_sf"/>
</dbReference>
<dbReference type="SUPFAM" id="SSF75304">
    <property type="entry name" value="Amidase signature (AS) enzymes"/>
    <property type="match status" value="1"/>
</dbReference>
<comment type="catalytic activity">
    <reaction evidence="1">
        <text>a monocarboxylic acid amide + H2O = a monocarboxylate + NH4(+)</text>
        <dbReference type="Rhea" id="RHEA:12020"/>
        <dbReference type="ChEBI" id="CHEBI:15377"/>
        <dbReference type="ChEBI" id="CHEBI:28938"/>
        <dbReference type="ChEBI" id="CHEBI:35757"/>
        <dbReference type="ChEBI" id="CHEBI:83628"/>
        <dbReference type="EC" id="3.5.1.4"/>
    </reaction>
</comment>
<dbReference type="KEGG" id="dtm:BJL86_0609"/>
<keyword evidence="7" id="KW-1185">Reference proteome</keyword>
<organism evidence="6 7">
    <name type="scientific">Dietzia timorensis</name>
    <dbReference type="NCBI Taxonomy" id="499555"/>
    <lineage>
        <taxon>Bacteria</taxon>
        <taxon>Bacillati</taxon>
        <taxon>Actinomycetota</taxon>
        <taxon>Actinomycetes</taxon>
        <taxon>Mycobacteriales</taxon>
        <taxon>Dietziaceae</taxon>
        <taxon>Dietzia</taxon>
    </lineage>
</organism>
<feature type="compositionally biased region" description="Basic and acidic residues" evidence="4">
    <location>
        <begin position="46"/>
        <end position="70"/>
    </location>
</feature>
<protein>
    <recommendedName>
        <fullName evidence="3">amidase</fullName>
        <ecNumber evidence="3">3.5.1.4</ecNumber>
    </recommendedName>
</protein>
<reference evidence="6 7" key="1">
    <citation type="submission" date="2016-06" db="EMBL/GenBank/DDBJ databases">
        <title>Complete genome sequence of a saline-alkali tolerant type strain Dietzia timorensis ID05-A0528T.</title>
        <authorList>
            <person name="Wu X."/>
        </authorList>
    </citation>
    <scope>NUCLEOTIDE SEQUENCE [LARGE SCALE GENOMIC DNA]</scope>
    <source>
        <strain evidence="6 7">ID05-A0528</strain>
    </source>
</reference>
<dbReference type="EMBL" id="CP015961">
    <property type="protein sequence ID" value="ANI91411.1"/>
    <property type="molecule type" value="Genomic_DNA"/>
</dbReference>
<dbReference type="STRING" id="499555.BJL86_0609"/>
<feature type="region of interest" description="Disordered" evidence="4">
    <location>
        <begin position="34"/>
        <end position="112"/>
    </location>
</feature>
<dbReference type="RefSeq" id="WP_067478700.1">
    <property type="nucleotide sequence ID" value="NZ_CP015961.1"/>
</dbReference>
<dbReference type="Proteomes" id="UP000186104">
    <property type="component" value="Chromosome"/>
</dbReference>
<feature type="domain" description="Amidase" evidence="5">
    <location>
        <begin position="159"/>
        <end position="497"/>
    </location>
</feature>
<dbReference type="GO" id="GO:0004040">
    <property type="term" value="F:amidase activity"/>
    <property type="evidence" value="ECO:0007669"/>
    <property type="project" value="UniProtKB-EC"/>
</dbReference>
<accession>A0A173LIY2</accession>
<evidence type="ECO:0000259" key="5">
    <source>
        <dbReference type="Pfam" id="PF01425"/>
    </source>
</evidence>
<name>A0A173LIY2_9ACTN</name>
<evidence type="ECO:0000256" key="2">
    <source>
        <dbReference type="ARBA" id="ARBA00009199"/>
    </source>
</evidence>
<dbReference type="Pfam" id="PF01425">
    <property type="entry name" value="Amidase"/>
    <property type="match status" value="1"/>
</dbReference>
<evidence type="ECO:0000256" key="1">
    <source>
        <dbReference type="ARBA" id="ARBA00001311"/>
    </source>
</evidence>
<dbReference type="EC" id="3.5.1.4" evidence="3"/>
<evidence type="ECO:0000256" key="3">
    <source>
        <dbReference type="ARBA" id="ARBA00012922"/>
    </source>
</evidence>
<evidence type="ECO:0000313" key="6">
    <source>
        <dbReference type="EMBL" id="ANI91411.1"/>
    </source>
</evidence>
<comment type="similarity">
    <text evidence="2">Belongs to the amidase family.</text>
</comment>